<evidence type="ECO:0000313" key="3">
    <source>
        <dbReference type="EMBL" id="GIG09884.1"/>
    </source>
</evidence>
<comment type="caution">
    <text evidence="3">The sequence shown here is derived from an EMBL/GenBank/DDBJ whole genome shotgun (WGS) entry which is preliminary data.</text>
</comment>
<evidence type="ECO:0000256" key="1">
    <source>
        <dbReference type="SAM" id="Coils"/>
    </source>
</evidence>
<dbReference type="Proteomes" id="UP000630887">
    <property type="component" value="Unassembled WGS sequence"/>
</dbReference>
<dbReference type="EMBL" id="BONI01000074">
    <property type="protein sequence ID" value="GIG09884.1"/>
    <property type="molecule type" value="Genomic_DNA"/>
</dbReference>
<accession>A0A8J3L239</accession>
<keyword evidence="1" id="KW-0175">Coiled coil</keyword>
<gene>
    <name evidence="3" type="ORF">Cco03nite_65840</name>
</gene>
<proteinExistence type="predicted"/>
<keyword evidence="2" id="KW-0732">Signal</keyword>
<dbReference type="AlphaFoldDB" id="A0A8J3L239"/>
<feature type="chain" id="PRO_5038766908" evidence="2">
    <location>
        <begin position="23"/>
        <end position="245"/>
    </location>
</feature>
<dbReference type="InterPro" id="IPR006311">
    <property type="entry name" value="TAT_signal"/>
</dbReference>
<organism evidence="3 4">
    <name type="scientific">Catellatospora coxensis</name>
    <dbReference type="NCBI Taxonomy" id="310354"/>
    <lineage>
        <taxon>Bacteria</taxon>
        <taxon>Bacillati</taxon>
        <taxon>Actinomycetota</taxon>
        <taxon>Actinomycetes</taxon>
        <taxon>Micromonosporales</taxon>
        <taxon>Micromonosporaceae</taxon>
        <taxon>Catellatospora</taxon>
    </lineage>
</organism>
<feature type="signal peptide" evidence="2">
    <location>
        <begin position="1"/>
        <end position="22"/>
    </location>
</feature>
<protein>
    <submittedName>
        <fullName evidence="3">Uncharacterized protein</fullName>
    </submittedName>
</protein>
<evidence type="ECO:0000256" key="2">
    <source>
        <dbReference type="SAM" id="SignalP"/>
    </source>
</evidence>
<dbReference type="Gene3D" id="1.20.120.330">
    <property type="entry name" value="Nucleotidyltransferases domain 2"/>
    <property type="match status" value="1"/>
</dbReference>
<keyword evidence="4" id="KW-1185">Reference proteome</keyword>
<reference evidence="3 4" key="1">
    <citation type="submission" date="2021-01" db="EMBL/GenBank/DDBJ databases">
        <title>Whole genome shotgun sequence of Catellatospora coxensis NBRC 107359.</title>
        <authorList>
            <person name="Komaki H."/>
            <person name="Tamura T."/>
        </authorList>
    </citation>
    <scope>NUCLEOTIDE SEQUENCE [LARGE SCALE GENOMIC DNA]</scope>
    <source>
        <strain evidence="3 4">NBRC 107359</strain>
    </source>
</reference>
<evidence type="ECO:0000313" key="4">
    <source>
        <dbReference type="Proteomes" id="UP000630887"/>
    </source>
</evidence>
<name>A0A8J3L239_9ACTN</name>
<feature type="coiled-coil region" evidence="1">
    <location>
        <begin position="164"/>
        <end position="198"/>
    </location>
</feature>
<dbReference type="PROSITE" id="PS51318">
    <property type="entry name" value="TAT"/>
    <property type="match status" value="1"/>
</dbReference>
<sequence>MLIRRGLLFAATTLTAAALAAAAGVPAQGAPAVTGVAVQAADQAANLANAKKLTTVRIDGRLAMLRASGLAIRNAARLTDAHQAALQKIIDADVAGLTELRAKVAAETTTEAVRADARSMVEDYRVYLLVRPQVHLTVAADVESAALTRLRTLHGKLAQAVATAKSAGKDVGDAEAKLAHLKAELDAMESALSGLADDLLAVRPGPDGAAIKAKTAAARADVRTARTHLRAAATDAKAIRDLLKP</sequence>